<protein>
    <submittedName>
        <fullName evidence="1">Uncharacterized protein</fullName>
    </submittedName>
</protein>
<evidence type="ECO:0000313" key="1">
    <source>
        <dbReference type="EMBL" id="PXX71783.1"/>
    </source>
</evidence>
<dbReference type="Gene3D" id="1.10.600.10">
    <property type="entry name" value="Farnesyl Diphosphate Synthase"/>
    <property type="match status" value="1"/>
</dbReference>
<accession>A0A318KI01</accession>
<dbReference type="RefSeq" id="WP_040734312.1">
    <property type="nucleotide sequence ID" value="NZ_QJKF01000001.1"/>
</dbReference>
<comment type="caution">
    <text evidence="1">The sequence shown here is derived from an EMBL/GenBank/DDBJ whole genome shotgun (WGS) entry which is preliminary data.</text>
</comment>
<dbReference type="AlphaFoldDB" id="A0A318KI01"/>
<reference evidence="1 2" key="1">
    <citation type="submission" date="2018-05" db="EMBL/GenBank/DDBJ databases">
        <title>Genomic Encyclopedia of Type Strains, Phase IV (KMG-IV): sequencing the most valuable type-strain genomes for metagenomic binning, comparative biology and taxonomic classification.</title>
        <authorList>
            <person name="Goeker M."/>
        </authorList>
    </citation>
    <scope>NUCLEOTIDE SEQUENCE [LARGE SCALE GENOMIC DNA]</scope>
    <source>
        <strain evidence="1 2">DSM 44704</strain>
    </source>
</reference>
<organism evidence="1 2">
    <name type="scientific">Nocardia tenerifensis</name>
    <dbReference type="NCBI Taxonomy" id="228006"/>
    <lineage>
        <taxon>Bacteria</taxon>
        <taxon>Bacillati</taxon>
        <taxon>Actinomycetota</taxon>
        <taxon>Actinomycetes</taxon>
        <taxon>Mycobacteriales</taxon>
        <taxon>Nocardiaceae</taxon>
        <taxon>Nocardia</taxon>
    </lineage>
</organism>
<dbReference type="EMBL" id="QJKF01000001">
    <property type="protein sequence ID" value="PXX71783.1"/>
    <property type="molecule type" value="Genomic_DNA"/>
</dbReference>
<sequence>MTAGRLGSVVYGLRHLRRAPDLDTLRAAGSPEELARLALIPAARNLGVAVSFLSAGHRAEATAALLACRVLDAYEDLIDRPLASSAVRTAVGYLNGDVDTPPPLLHAVAVRDSEAVDLVLAERIRDVRALLAALPAEGRERVGRMLVDVGEVMARNLESPLSRTAYSEGVLGRVVLHACTLVAEDAGAEVEAELGELAGCVGVTAQLANDLRDNELEIYGVADRAELTRAVMLRLLAPALGCFALLARMRPRTPSAGARAAMAYMAITTTAFLCGTVDAPAPYPRRLRLGASMLAACSPRYWATMQRRVLGSVDAAIHQLLESSPDLAAGTIEAPDVLTLTDSRPLATTMAPLVVDTTFALVRALPEAPLTGELAGTEVRRMMVADHLAFAALERIPPRDADAMQALAMRFQLAALDVPTKGGRL</sequence>
<dbReference type="Proteomes" id="UP000247569">
    <property type="component" value="Unassembled WGS sequence"/>
</dbReference>
<gene>
    <name evidence="1" type="ORF">DFR70_1011217</name>
</gene>
<name>A0A318KI01_9NOCA</name>
<evidence type="ECO:0000313" key="2">
    <source>
        <dbReference type="Proteomes" id="UP000247569"/>
    </source>
</evidence>
<dbReference type="OrthoDB" id="4510023at2"/>
<dbReference type="InterPro" id="IPR008949">
    <property type="entry name" value="Isoprenoid_synthase_dom_sf"/>
</dbReference>
<proteinExistence type="predicted"/>
<keyword evidence="2" id="KW-1185">Reference proteome</keyword>
<dbReference type="SUPFAM" id="SSF48576">
    <property type="entry name" value="Terpenoid synthases"/>
    <property type="match status" value="1"/>
</dbReference>